<dbReference type="InterPro" id="IPR011050">
    <property type="entry name" value="Pectin_lyase_fold/virulence"/>
</dbReference>
<keyword evidence="2" id="KW-0732">Signal</keyword>
<dbReference type="SUPFAM" id="SSF51126">
    <property type="entry name" value="Pectin lyase-like"/>
    <property type="match status" value="1"/>
</dbReference>
<feature type="region of interest" description="Disordered" evidence="1">
    <location>
        <begin position="26"/>
        <end position="79"/>
    </location>
</feature>
<evidence type="ECO:0000256" key="2">
    <source>
        <dbReference type="SAM" id="SignalP"/>
    </source>
</evidence>
<evidence type="ECO:0000256" key="1">
    <source>
        <dbReference type="SAM" id="MobiDB-lite"/>
    </source>
</evidence>
<keyword evidence="4" id="KW-1185">Reference proteome</keyword>
<sequence length="481" mass="49367">MTVKTSPLSLASALLLAAGCFNPAGSDPTTGTSGSDGPTTTGEPVTTLDSEGPATSVEPTSSGSTTGDEGTATAVTGDASTGVTTGEPCTLDVCPCDSQDDCEPGLQCLDGTCVECIDSADCDGQACDPVDHVCRPCREHADCPETACELDDGLCFPRDSTSNVYIDPQLTCADQPCTFDQPCCSISQAMSQHQDATHVVVHLNPGTYATGLHLAQGGRRVALLGNELVKITVEAEPAVHLGVAMQDLAIDSELYVSQIRIEGGQGSAAVRCKSSARLWLDDVEIVAYGGRAISASDCRVVVRRGQLALNLQAITVDEGTDLRLENTLVAHYNMGAALEVGNASAAHLLYTTLGDVTQHAVGLFACLDGTAIVNARNSALLSHGVDDTFACAATALDLADSVVSAATLENPDTNTAFVDPGTVHLLFNNWGGGDLHVAGNGGALAGAARWKQGDPRTDVDGEPRPTMDGAPDVAGGDRPPG</sequence>
<protein>
    <submittedName>
        <fullName evidence="3">Uncharacterized protein</fullName>
    </submittedName>
</protein>
<feature type="signal peptide" evidence="2">
    <location>
        <begin position="1"/>
        <end position="26"/>
    </location>
</feature>
<organism evidence="3 4">
    <name type="scientific">Nannocystis exedens</name>
    <dbReference type="NCBI Taxonomy" id="54"/>
    <lineage>
        <taxon>Bacteria</taxon>
        <taxon>Pseudomonadati</taxon>
        <taxon>Myxococcota</taxon>
        <taxon>Polyangia</taxon>
        <taxon>Nannocystales</taxon>
        <taxon>Nannocystaceae</taxon>
        <taxon>Nannocystis</taxon>
    </lineage>
</organism>
<reference evidence="4" key="1">
    <citation type="submission" date="2016-10" db="EMBL/GenBank/DDBJ databases">
        <authorList>
            <person name="Varghese N."/>
            <person name="Submissions S."/>
        </authorList>
    </citation>
    <scope>NUCLEOTIDE SEQUENCE [LARGE SCALE GENOMIC DNA]</scope>
    <source>
        <strain evidence="4">ATCC 25963</strain>
    </source>
</reference>
<feature type="chain" id="PRO_5011452824" evidence="2">
    <location>
        <begin position="27"/>
        <end position="481"/>
    </location>
</feature>
<feature type="region of interest" description="Disordered" evidence="1">
    <location>
        <begin position="447"/>
        <end position="481"/>
    </location>
</feature>
<feature type="compositionally biased region" description="Basic and acidic residues" evidence="1">
    <location>
        <begin position="451"/>
        <end position="465"/>
    </location>
</feature>
<dbReference type="Proteomes" id="UP000199400">
    <property type="component" value="Unassembled WGS sequence"/>
</dbReference>
<name>A0A1I2G0Z2_9BACT</name>
<accession>A0A1I2G0Z2</accession>
<feature type="compositionally biased region" description="Low complexity" evidence="1">
    <location>
        <begin position="26"/>
        <end position="42"/>
    </location>
</feature>
<dbReference type="AlphaFoldDB" id="A0A1I2G0Z2"/>
<evidence type="ECO:0000313" key="4">
    <source>
        <dbReference type="Proteomes" id="UP000199400"/>
    </source>
</evidence>
<gene>
    <name evidence="3" type="ORF">SAMN02745121_06969</name>
</gene>
<dbReference type="STRING" id="54.SAMN02745121_06969"/>
<dbReference type="EMBL" id="FOMX01000029">
    <property type="protein sequence ID" value="SFF10799.1"/>
    <property type="molecule type" value="Genomic_DNA"/>
</dbReference>
<dbReference type="PROSITE" id="PS51257">
    <property type="entry name" value="PROKAR_LIPOPROTEIN"/>
    <property type="match status" value="1"/>
</dbReference>
<feature type="compositionally biased region" description="Low complexity" evidence="1">
    <location>
        <begin position="60"/>
        <end position="73"/>
    </location>
</feature>
<evidence type="ECO:0000313" key="3">
    <source>
        <dbReference type="EMBL" id="SFF10799.1"/>
    </source>
</evidence>
<proteinExistence type="predicted"/>